<dbReference type="Proteomes" id="UP000006281">
    <property type="component" value="Chromosome"/>
</dbReference>
<dbReference type="PATRIC" id="fig|1179773.3.peg.5730"/>
<evidence type="ECO:0000313" key="4">
    <source>
        <dbReference type="Proteomes" id="UP000006281"/>
    </source>
</evidence>
<name>K0K3Q4_SACES</name>
<evidence type="ECO:0000313" key="3">
    <source>
        <dbReference type="EMBL" id="CCH32951.1"/>
    </source>
</evidence>
<protein>
    <submittedName>
        <fullName evidence="3">Putative membrane protein</fullName>
    </submittedName>
</protein>
<evidence type="ECO:0000256" key="2">
    <source>
        <dbReference type="SAM" id="Phobius"/>
    </source>
</evidence>
<gene>
    <name evidence="3" type="ordered locus">BN6_56920</name>
</gene>
<dbReference type="AlphaFoldDB" id="K0K3Q4"/>
<organism evidence="3 4">
    <name type="scientific">Saccharothrix espanaensis (strain ATCC 51144 / DSM 44229 / JCM 9112 / NBRC 15066 / NRRL 15764)</name>
    <dbReference type="NCBI Taxonomy" id="1179773"/>
    <lineage>
        <taxon>Bacteria</taxon>
        <taxon>Bacillati</taxon>
        <taxon>Actinomycetota</taxon>
        <taxon>Actinomycetes</taxon>
        <taxon>Pseudonocardiales</taxon>
        <taxon>Pseudonocardiaceae</taxon>
        <taxon>Saccharothrix</taxon>
    </lineage>
</organism>
<keyword evidence="2" id="KW-1133">Transmembrane helix</keyword>
<keyword evidence="2" id="KW-0472">Membrane</keyword>
<sequence length="160" mass="16765">MRLGSTARNKTAPIRVYVREPVVRPTVRIVTPSVTRLPVVRDALPMTKGRMVLIVALVAVTVLGVWIAVVTWDEANKIAVVASALASVAAVGVAVWAALRGTRSADSIDVSRTGDAVSTGNGQANTGLSGEVRRTGFVRVRDTGRAEATDGEANSGFRAD</sequence>
<feature type="region of interest" description="Disordered" evidence="1">
    <location>
        <begin position="110"/>
        <end position="129"/>
    </location>
</feature>
<dbReference type="EMBL" id="HE804045">
    <property type="protein sequence ID" value="CCH32951.1"/>
    <property type="molecule type" value="Genomic_DNA"/>
</dbReference>
<keyword evidence="4" id="KW-1185">Reference proteome</keyword>
<proteinExistence type="predicted"/>
<keyword evidence="2" id="KW-0812">Transmembrane</keyword>
<dbReference type="eggNOG" id="ENOG5030HK6">
    <property type="taxonomic scope" value="Bacteria"/>
</dbReference>
<reference evidence="3 4" key="1">
    <citation type="journal article" date="2012" name="BMC Genomics">
        <title>Complete genome sequence of Saccharothrix espanaensis DSM 44229T and comparison to the other completely sequenced Pseudonocardiaceae.</title>
        <authorList>
            <person name="Strobel T."/>
            <person name="Al-Dilaimi A."/>
            <person name="Blom J."/>
            <person name="Gessner A."/>
            <person name="Kalinowski J."/>
            <person name="Luzhetska M."/>
            <person name="Puhler A."/>
            <person name="Szczepanowski R."/>
            <person name="Bechthold A."/>
            <person name="Ruckert C."/>
        </authorList>
    </citation>
    <scope>NUCLEOTIDE SEQUENCE [LARGE SCALE GENOMIC DNA]</scope>
    <source>
        <strain evidence="4">ATCC 51144 / DSM 44229 / JCM 9112 / NBRC 15066 / NRRL 15764</strain>
    </source>
</reference>
<dbReference type="KEGG" id="sesp:BN6_56920"/>
<evidence type="ECO:0000256" key="1">
    <source>
        <dbReference type="SAM" id="MobiDB-lite"/>
    </source>
</evidence>
<feature type="transmembrane region" description="Helical" evidence="2">
    <location>
        <begin position="78"/>
        <end position="99"/>
    </location>
</feature>
<dbReference type="HOGENOM" id="CLU_1650900_0_0_11"/>
<feature type="transmembrane region" description="Helical" evidence="2">
    <location>
        <begin position="51"/>
        <end position="72"/>
    </location>
</feature>
<feature type="compositionally biased region" description="Polar residues" evidence="1">
    <location>
        <begin position="116"/>
        <end position="128"/>
    </location>
</feature>
<accession>K0K3Q4</accession>